<keyword evidence="2" id="KW-1185">Reference proteome</keyword>
<dbReference type="EMBL" id="CM046114">
    <property type="protein sequence ID" value="KAI8419717.1"/>
    <property type="molecule type" value="Genomic_DNA"/>
</dbReference>
<proteinExistence type="predicted"/>
<organism evidence="1 2">
    <name type="scientific">Choristoneura fumiferana</name>
    <name type="common">Spruce budworm moth</name>
    <name type="synonym">Archips fumiferana</name>
    <dbReference type="NCBI Taxonomy" id="7141"/>
    <lineage>
        <taxon>Eukaryota</taxon>
        <taxon>Metazoa</taxon>
        <taxon>Ecdysozoa</taxon>
        <taxon>Arthropoda</taxon>
        <taxon>Hexapoda</taxon>
        <taxon>Insecta</taxon>
        <taxon>Pterygota</taxon>
        <taxon>Neoptera</taxon>
        <taxon>Endopterygota</taxon>
        <taxon>Lepidoptera</taxon>
        <taxon>Glossata</taxon>
        <taxon>Ditrysia</taxon>
        <taxon>Tortricoidea</taxon>
        <taxon>Tortricidae</taxon>
        <taxon>Tortricinae</taxon>
        <taxon>Choristoneura</taxon>
    </lineage>
</organism>
<comment type="caution">
    <text evidence="1">The sequence shown here is derived from an EMBL/GenBank/DDBJ whole genome shotgun (WGS) entry which is preliminary data.</text>
</comment>
<sequence length="547" mass="61883">MNQGENEHAGHCLGEQPPPMNTRKARGIADALPARFMRLDMGKSSLIKILRILLCAAGITTVTSTCTFTPLTANYTLHCKGLISCLGEITSVSEDVADWNCQTSPLSEDYEGEYELKLEITNNDQSINASRFGNLNEFIDTIGSVSVKNDTMDIIDPFIYRLKWTPNIDLSQNKIKKLNLREFNMLKGMVFLNLSHNAIDTLEEIGDNSFIVSSLLILDLSHNLIKTVPKYYFKWKQRLQHLNLSFNSIEYIDDLAFEGPFELKSLFITNNKLTQIGPSVGSLHELRMDFNNLTSLDDIQIRRNSSLKRLTASNNNLRIIGSLLQYTPALTELDLSHNDIHTVLKSQFYSFADNLICLDLSYNNIWKVESATFEGKNITHLKINNNKLEGLLQSNNTFKDTESSDTTIFIDETDSSQSKNVSTVLQQPPQRLNNQHLTTRVYNQCVMPVSDLLLVSWIGSESRNELWRELCSEFICAIESAIWKFAEELKSLTSWIGKRSVLRHPPMRWMDHLVKAQVHGGCRPLPTEATGGLWGHMSNSGRLTADI</sequence>
<dbReference type="Proteomes" id="UP001064048">
    <property type="component" value="Chromosome 14"/>
</dbReference>
<evidence type="ECO:0000313" key="1">
    <source>
        <dbReference type="EMBL" id="KAI8419717.1"/>
    </source>
</evidence>
<reference evidence="1 2" key="1">
    <citation type="journal article" date="2022" name="Genome Biol. Evol.">
        <title>The Spruce Budworm Genome: Reconstructing the Evolutionary History of Antifreeze Proteins.</title>
        <authorList>
            <person name="Beliveau C."/>
            <person name="Gagne P."/>
            <person name="Picq S."/>
            <person name="Vernygora O."/>
            <person name="Keeling C.I."/>
            <person name="Pinkney K."/>
            <person name="Doucet D."/>
            <person name="Wen F."/>
            <person name="Johnston J.S."/>
            <person name="Maaroufi H."/>
            <person name="Boyle B."/>
            <person name="Laroche J."/>
            <person name="Dewar K."/>
            <person name="Juretic N."/>
            <person name="Blackburn G."/>
            <person name="Nisole A."/>
            <person name="Brunet B."/>
            <person name="Brandao M."/>
            <person name="Lumley L."/>
            <person name="Duan J."/>
            <person name="Quan G."/>
            <person name="Lucarotti C.J."/>
            <person name="Roe A.D."/>
            <person name="Sperling F.A.H."/>
            <person name="Levesque R.C."/>
            <person name="Cusson M."/>
        </authorList>
    </citation>
    <scope>NUCLEOTIDE SEQUENCE [LARGE SCALE GENOMIC DNA]</scope>
    <source>
        <strain evidence="1">Glfc:IPQL:Cfum</strain>
    </source>
</reference>
<accession>A0ACC0J6N7</accession>
<protein>
    <submittedName>
        <fullName evidence="1">Uncharacterized protein</fullName>
    </submittedName>
</protein>
<gene>
    <name evidence="1" type="ORF">MSG28_008404</name>
</gene>
<evidence type="ECO:0000313" key="2">
    <source>
        <dbReference type="Proteomes" id="UP001064048"/>
    </source>
</evidence>
<name>A0ACC0J6N7_CHOFU</name>